<keyword evidence="9" id="KW-0325">Glycoprotein</keyword>
<evidence type="ECO:0000256" key="10">
    <source>
        <dbReference type="ARBA" id="ARBA00023286"/>
    </source>
</evidence>
<dbReference type="AlphaFoldDB" id="A0AAV4Y1Z5"/>
<evidence type="ECO:0000256" key="3">
    <source>
        <dbReference type="ARBA" id="ARBA00022448"/>
    </source>
</evidence>
<dbReference type="PANTHER" id="PTHR18966">
    <property type="entry name" value="IONOTROPIC GLUTAMATE RECEPTOR"/>
    <property type="match status" value="1"/>
</dbReference>
<accession>A0AAV4Y1Z5</accession>
<evidence type="ECO:0000259" key="13">
    <source>
        <dbReference type="Pfam" id="PF00060"/>
    </source>
</evidence>
<evidence type="ECO:0000256" key="7">
    <source>
        <dbReference type="ARBA" id="ARBA00023136"/>
    </source>
</evidence>
<evidence type="ECO:0000256" key="2">
    <source>
        <dbReference type="ARBA" id="ARBA00008685"/>
    </source>
</evidence>
<keyword evidence="8 14" id="KW-0675">Receptor</keyword>
<comment type="similarity">
    <text evidence="2">Belongs to the glutamate-gated ion channel (TC 1.A.10.1) family.</text>
</comment>
<dbReference type="GO" id="GO:0016020">
    <property type="term" value="C:membrane"/>
    <property type="evidence" value="ECO:0007669"/>
    <property type="project" value="UniProtKB-SubCell"/>
</dbReference>
<dbReference type="FunFam" id="1.10.287.70:FF:000105">
    <property type="entry name" value="Eye-enriched kainate receptor, isoform A"/>
    <property type="match status" value="1"/>
</dbReference>
<organism evidence="14 15">
    <name type="scientific">Caerostris extrusa</name>
    <name type="common">Bark spider</name>
    <name type="synonym">Caerostris bankana</name>
    <dbReference type="NCBI Taxonomy" id="172846"/>
    <lineage>
        <taxon>Eukaryota</taxon>
        <taxon>Metazoa</taxon>
        <taxon>Ecdysozoa</taxon>
        <taxon>Arthropoda</taxon>
        <taxon>Chelicerata</taxon>
        <taxon>Arachnida</taxon>
        <taxon>Araneae</taxon>
        <taxon>Araneomorphae</taxon>
        <taxon>Entelegynae</taxon>
        <taxon>Araneoidea</taxon>
        <taxon>Araneidae</taxon>
        <taxon>Caerostris</taxon>
    </lineage>
</organism>
<dbReference type="InterPro" id="IPR015683">
    <property type="entry name" value="Ionotropic_Glu_rcpt"/>
</dbReference>
<keyword evidence="11" id="KW-0407">Ion channel</keyword>
<evidence type="ECO:0000256" key="12">
    <source>
        <dbReference type="SAM" id="Phobius"/>
    </source>
</evidence>
<feature type="domain" description="Ionotropic glutamate receptor C-terminal" evidence="13">
    <location>
        <begin position="72"/>
        <end position="226"/>
    </location>
</feature>
<evidence type="ECO:0000256" key="1">
    <source>
        <dbReference type="ARBA" id="ARBA00004141"/>
    </source>
</evidence>
<evidence type="ECO:0000313" key="15">
    <source>
        <dbReference type="Proteomes" id="UP001054945"/>
    </source>
</evidence>
<keyword evidence="10" id="KW-1071">Ligand-gated ion channel</keyword>
<dbReference type="GO" id="GO:0015276">
    <property type="term" value="F:ligand-gated monoatomic ion channel activity"/>
    <property type="evidence" value="ECO:0007669"/>
    <property type="project" value="InterPro"/>
</dbReference>
<sequence>MAISPENKGLECDRLHEAIHEPGHRHPLQAAQEHARETLLLHEPPGGGHLAVRAGRLHPGQLHHVHRGQVQPLRMAEPHPCVTECDVMENQFSLGNSFWFTIVTLMHQGCDLNPKATSTRIIGAIWWFFTLIMISSYTANLAAFLTVERMITPIESVEDLAEQSKISYGTLEGGSTMTFFRVGSFPPSLLFYVTFLRRTRPTWPLYRRAHDNANRKCRGPGGAEQDLVRHAGRRFHHDILQGGFLSSLFVILCHFPLHGQPGRLPYRRAHDKANRKCRGPGGAEQDLVRHAGRRFHHDILQGGFLSSLFVILCHFRHTRPTWSPSLP</sequence>
<evidence type="ECO:0000256" key="6">
    <source>
        <dbReference type="ARBA" id="ARBA00023065"/>
    </source>
</evidence>
<name>A0AAV4Y1Z5_CAEEX</name>
<evidence type="ECO:0000256" key="11">
    <source>
        <dbReference type="ARBA" id="ARBA00023303"/>
    </source>
</evidence>
<gene>
    <name evidence="14" type="primary">GRIK2</name>
    <name evidence="14" type="ORF">CEXT_717371</name>
</gene>
<evidence type="ECO:0000256" key="5">
    <source>
        <dbReference type="ARBA" id="ARBA00022989"/>
    </source>
</evidence>
<dbReference type="Proteomes" id="UP001054945">
    <property type="component" value="Unassembled WGS sequence"/>
</dbReference>
<dbReference type="Pfam" id="PF00060">
    <property type="entry name" value="Lig_chan"/>
    <property type="match status" value="1"/>
</dbReference>
<comment type="caution">
    <text evidence="14">The sequence shown here is derived from an EMBL/GenBank/DDBJ whole genome shotgun (WGS) entry which is preliminary data.</text>
</comment>
<comment type="subcellular location">
    <subcellularLocation>
        <location evidence="1">Membrane</location>
        <topology evidence="1">Multi-pass membrane protein</topology>
    </subcellularLocation>
</comment>
<keyword evidence="15" id="KW-1185">Reference proteome</keyword>
<dbReference type="EMBL" id="BPLR01001250">
    <property type="protein sequence ID" value="GIZ01088.1"/>
    <property type="molecule type" value="Genomic_DNA"/>
</dbReference>
<reference evidence="14 15" key="1">
    <citation type="submission" date="2021-06" db="EMBL/GenBank/DDBJ databases">
        <title>Caerostris extrusa draft genome.</title>
        <authorList>
            <person name="Kono N."/>
            <person name="Arakawa K."/>
        </authorList>
    </citation>
    <scope>NUCLEOTIDE SEQUENCE [LARGE SCALE GENOMIC DNA]</scope>
</reference>
<evidence type="ECO:0000256" key="8">
    <source>
        <dbReference type="ARBA" id="ARBA00023170"/>
    </source>
</evidence>
<keyword evidence="6" id="KW-0406">Ion transport</keyword>
<protein>
    <submittedName>
        <fullName evidence="14">Glutamate receptor ionotropic, kainate 2</fullName>
    </submittedName>
</protein>
<evidence type="ECO:0000256" key="9">
    <source>
        <dbReference type="ARBA" id="ARBA00023180"/>
    </source>
</evidence>
<keyword evidence="7 12" id="KW-0472">Membrane</keyword>
<keyword evidence="3" id="KW-0813">Transport</keyword>
<keyword evidence="4 12" id="KW-0812">Transmembrane</keyword>
<evidence type="ECO:0000313" key="14">
    <source>
        <dbReference type="EMBL" id="GIZ01088.1"/>
    </source>
</evidence>
<proteinExistence type="inferred from homology"/>
<evidence type="ECO:0000256" key="4">
    <source>
        <dbReference type="ARBA" id="ARBA00022692"/>
    </source>
</evidence>
<keyword evidence="5 12" id="KW-1133">Transmembrane helix</keyword>
<feature type="transmembrane region" description="Helical" evidence="12">
    <location>
        <begin position="124"/>
        <end position="147"/>
    </location>
</feature>
<dbReference type="InterPro" id="IPR001320">
    <property type="entry name" value="Iontro_rcpt_C"/>
</dbReference>
<dbReference type="Gene3D" id="1.10.287.70">
    <property type="match status" value="1"/>
</dbReference>